<dbReference type="PANTHER" id="PTHR22916">
    <property type="entry name" value="GLYCOSYLTRANSFERASE"/>
    <property type="match status" value="1"/>
</dbReference>
<keyword evidence="2" id="KW-0808">Transferase</keyword>
<gene>
    <name evidence="2" type="ORF">FIC87_09960</name>
</gene>
<sequence length="378" mass="42490">MSDAKGATANRTDTAQPAVSVIVPTYNAGEFVAQCLDSVLAQTMRNFELICVDDGSTDDTWAIMEERAQRDGRVVALRQANAGPGAARNAGLERARGRYVYCLDADDYLERDMLACCAKALDDAQADMALVAFRTYNQRAGRTYPAEWGMRNEGAFPSHPAGSFTWETAPDLFFETVQNVPWNKVVRRSLLEERGIRFQELRLTEDLMYSLPAAVSAKGIVRIARPLVVHREFSGTNAMADKGRHPLDFLDAFDALRAWLQETGVYEPLRLAYQAWLLDAVYYNLPTYRDFEAFAVAYERLTSDGLEAYDLAHVDAGRIRDHRYCDLLEALQQGSRDRFLLACANIEAAEVQEQKCGFQDAQGSLKWLVQRLKERLLS</sequence>
<dbReference type="GO" id="GO:0016758">
    <property type="term" value="F:hexosyltransferase activity"/>
    <property type="evidence" value="ECO:0007669"/>
    <property type="project" value="UniProtKB-ARBA"/>
</dbReference>
<evidence type="ECO:0000313" key="3">
    <source>
        <dbReference type="Proteomes" id="UP000312594"/>
    </source>
</evidence>
<dbReference type="EMBL" id="VEVP01000022">
    <property type="protein sequence ID" value="TNU89941.1"/>
    <property type="molecule type" value="Genomic_DNA"/>
</dbReference>
<dbReference type="InterPro" id="IPR029044">
    <property type="entry name" value="Nucleotide-diphossugar_trans"/>
</dbReference>
<protein>
    <submittedName>
        <fullName evidence="2">Glycosyltransferase family 2 protein</fullName>
    </submittedName>
</protein>
<comment type="caution">
    <text evidence="2">The sequence shown here is derived from an EMBL/GenBank/DDBJ whole genome shotgun (WGS) entry which is preliminary data.</text>
</comment>
<dbReference type="RefSeq" id="WP_139912694.1">
    <property type="nucleotide sequence ID" value="NZ_VEVP01000022.1"/>
</dbReference>
<dbReference type="Pfam" id="PF00535">
    <property type="entry name" value="Glycos_transf_2"/>
    <property type="match status" value="1"/>
</dbReference>
<dbReference type="Gene3D" id="3.90.550.10">
    <property type="entry name" value="Spore Coat Polysaccharide Biosynthesis Protein SpsA, Chain A"/>
    <property type="match status" value="1"/>
</dbReference>
<accession>A0A5C5BTD0</accession>
<proteinExistence type="predicted"/>
<dbReference type="SUPFAM" id="SSF53448">
    <property type="entry name" value="Nucleotide-diphospho-sugar transferases"/>
    <property type="match status" value="1"/>
</dbReference>
<reference evidence="2 3" key="1">
    <citation type="journal article" date="2005" name="Appl. Environ. Microbiol.">
        <title>Intestinal bacterial communities that produce active estrogen-like compounds enterodiol and enterolactone in humans.</title>
        <authorList>
            <person name="Clavel T."/>
            <person name="Henderson G."/>
            <person name="Alpert C.A."/>
            <person name="Philippe C."/>
            <person name="Rigottier-Gois L."/>
            <person name="Dore J."/>
            <person name="Blaut M."/>
        </authorList>
    </citation>
    <scope>NUCLEOTIDE SEQUENCE [LARGE SCALE GENOMIC DNA]</scope>
    <source>
        <strain evidence="2 3">SECO-MT75m2</strain>
    </source>
</reference>
<evidence type="ECO:0000313" key="2">
    <source>
        <dbReference type="EMBL" id="TNU89941.1"/>
    </source>
</evidence>
<dbReference type="Proteomes" id="UP000312594">
    <property type="component" value="Unassembled WGS sequence"/>
</dbReference>
<organism evidence="2 3">
    <name type="scientific">Eggerthella lenta</name>
    <name type="common">Eubacterium lentum</name>
    <dbReference type="NCBI Taxonomy" id="84112"/>
    <lineage>
        <taxon>Bacteria</taxon>
        <taxon>Bacillati</taxon>
        <taxon>Actinomycetota</taxon>
        <taxon>Coriobacteriia</taxon>
        <taxon>Eggerthellales</taxon>
        <taxon>Eggerthellaceae</taxon>
        <taxon>Eggerthella</taxon>
    </lineage>
</organism>
<dbReference type="PANTHER" id="PTHR22916:SF3">
    <property type="entry name" value="UDP-GLCNAC:BETAGAL BETA-1,3-N-ACETYLGLUCOSAMINYLTRANSFERASE-LIKE PROTEIN 1"/>
    <property type="match status" value="1"/>
</dbReference>
<name>A0A5C5BTD0_EGGLN</name>
<dbReference type="AlphaFoldDB" id="A0A5C5BTD0"/>
<feature type="domain" description="Glycosyltransferase 2-like" evidence="1">
    <location>
        <begin position="20"/>
        <end position="193"/>
    </location>
</feature>
<dbReference type="InterPro" id="IPR001173">
    <property type="entry name" value="Glyco_trans_2-like"/>
</dbReference>
<dbReference type="CDD" id="cd00761">
    <property type="entry name" value="Glyco_tranf_GTA_type"/>
    <property type="match status" value="1"/>
</dbReference>
<evidence type="ECO:0000259" key="1">
    <source>
        <dbReference type="Pfam" id="PF00535"/>
    </source>
</evidence>